<dbReference type="AlphaFoldDB" id="A0A918DQ30"/>
<proteinExistence type="predicted"/>
<feature type="region of interest" description="Disordered" evidence="1">
    <location>
        <begin position="93"/>
        <end position="112"/>
    </location>
</feature>
<name>A0A918DQ30_9ACTN</name>
<dbReference type="EMBL" id="BMNH01000023">
    <property type="protein sequence ID" value="GGO77889.1"/>
    <property type="molecule type" value="Genomic_DNA"/>
</dbReference>
<evidence type="ECO:0008006" key="4">
    <source>
        <dbReference type="Google" id="ProtNLM"/>
    </source>
</evidence>
<gene>
    <name evidence="2" type="ORF">GCM10012289_58610</name>
</gene>
<sequence>MRPPAPGDDADYLADYFAEGQRIVRDLQAARAAIQQVEGQAQSKDGLVEAAADGTGGLTRLRIDPRALRLGNTALGREVTAVLRAAQEDAERQAQEIADRASSNAATLPPPLDETFVNERVEQAARNLL</sequence>
<dbReference type="InterPro" id="IPR004401">
    <property type="entry name" value="YbaB/EbfC"/>
</dbReference>
<dbReference type="RefSeq" id="WP_189127416.1">
    <property type="nucleotide sequence ID" value="NZ_BMNH01000023.1"/>
</dbReference>
<dbReference type="GO" id="GO:0003677">
    <property type="term" value="F:DNA binding"/>
    <property type="evidence" value="ECO:0007669"/>
    <property type="project" value="InterPro"/>
</dbReference>
<evidence type="ECO:0000256" key="1">
    <source>
        <dbReference type="SAM" id="MobiDB-lite"/>
    </source>
</evidence>
<evidence type="ECO:0000313" key="2">
    <source>
        <dbReference type="EMBL" id="GGO77889.1"/>
    </source>
</evidence>
<dbReference type="SUPFAM" id="SSF82607">
    <property type="entry name" value="YbaB-like"/>
    <property type="match status" value="1"/>
</dbReference>
<reference evidence="2" key="1">
    <citation type="journal article" date="2014" name="Int. J. Syst. Evol. Microbiol.">
        <title>Complete genome sequence of Corynebacterium casei LMG S-19264T (=DSM 44701T), isolated from a smear-ripened cheese.</title>
        <authorList>
            <consortium name="US DOE Joint Genome Institute (JGI-PGF)"/>
            <person name="Walter F."/>
            <person name="Albersmeier A."/>
            <person name="Kalinowski J."/>
            <person name="Ruckert C."/>
        </authorList>
    </citation>
    <scope>NUCLEOTIDE SEQUENCE</scope>
    <source>
        <strain evidence="2">CGMCC 4.7368</strain>
    </source>
</reference>
<evidence type="ECO:0000313" key="3">
    <source>
        <dbReference type="Proteomes" id="UP000646523"/>
    </source>
</evidence>
<protein>
    <recommendedName>
        <fullName evidence="4">YbaB/EbfC family nucleoid-associated protein</fullName>
    </recommendedName>
</protein>
<accession>A0A918DQ30</accession>
<keyword evidence="3" id="KW-1185">Reference proteome</keyword>
<dbReference type="Pfam" id="PF02575">
    <property type="entry name" value="YbaB_DNA_bd"/>
    <property type="match status" value="1"/>
</dbReference>
<organism evidence="2 3">
    <name type="scientific">Nonomuraea cavernae</name>
    <dbReference type="NCBI Taxonomy" id="2045107"/>
    <lineage>
        <taxon>Bacteria</taxon>
        <taxon>Bacillati</taxon>
        <taxon>Actinomycetota</taxon>
        <taxon>Actinomycetes</taxon>
        <taxon>Streptosporangiales</taxon>
        <taxon>Streptosporangiaceae</taxon>
        <taxon>Nonomuraea</taxon>
    </lineage>
</organism>
<comment type="caution">
    <text evidence="2">The sequence shown here is derived from an EMBL/GenBank/DDBJ whole genome shotgun (WGS) entry which is preliminary data.</text>
</comment>
<dbReference type="Proteomes" id="UP000646523">
    <property type="component" value="Unassembled WGS sequence"/>
</dbReference>
<dbReference type="InterPro" id="IPR036894">
    <property type="entry name" value="YbaB-like_sf"/>
</dbReference>
<dbReference type="Gene3D" id="3.30.1310.10">
    <property type="entry name" value="Nucleoid-associated protein YbaB-like domain"/>
    <property type="match status" value="1"/>
</dbReference>
<reference evidence="2" key="2">
    <citation type="submission" date="2020-09" db="EMBL/GenBank/DDBJ databases">
        <authorList>
            <person name="Sun Q."/>
            <person name="Zhou Y."/>
        </authorList>
    </citation>
    <scope>NUCLEOTIDE SEQUENCE</scope>
    <source>
        <strain evidence="2">CGMCC 4.7368</strain>
    </source>
</reference>